<feature type="chain" id="PRO_5041995188" evidence="4">
    <location>
        <begin position="20"/>
        <end position="251"/>
    </location>
</feature>
<proteinExistence type="inferred from homology"/>
<dbReference type="Proteomes" id="UP001233999">
    <property type="component" value="Unassembled WGS sequence"/>
</dbReference>
<evidence type="ECO:0000313" key="6">
    <source>
        <dbReference type="Proteomes" id="UP001233999"/>
    </source>
</evidence>
<comment type="similarity">
    <text evidence="3">Belongs to the TO family.</text>
</comment>
<keyword evidence="1 4" id="KW-0732">Signal</keyword>
<dbReference type="FunFam" id="3.15.10.30:FF:000001">
    <property type="entry name" value="Takeout-like protein 1"/>
    <property type="match status" value="1"/>
</dbReference>
<name>A0AAD7ZBG6_DIPPU</name>
<accession>A0AAD7ZBG6</accession>
<dbReference type="AlphaFoldDB" id="A0AAD7ZBG6"/>
<dbReference type="GO" id="GO:0005615">
    <property type="term" value="C:extracellular space"/>
    <property type="evidence" value="ECO:0007669"/>
    <property type="project" value="TreeGrafter"/>
</dbReference>
<evidence type="ECO:0000256" key="1">
    <source>
        <dbReference type="ARBA" id="ARBA00022729"/>
    </source>
</evidence>
<keyword evidence="6" id="KW-1185">Reference proteome</keyword>
<sequence length="251" mass="28683">MRQTGKLFVILLCWVYVQSLQLPDYIKPCHRYASDVKDCILKAAREAIPNVINGDPKYRVPAIDPLFIKELVLNPSGSKSAFAVTLRDVNVHGVKNVEINEVKADIEKKTIAFDIFFPELQIDCTYNISGKVLLLPIQGQGPGKLLFTNVRAEYGYQWEEEKKKDGKEYYRIVKSKLTENPEKMTVKFDNLFNGNKLLGDNMNLVINENWQEIHKDLGPPVADGIAQYMENVINNIYSLVPIENVFIFDKE</sequence>
<reference evidence="5" key="2">
    <citation type="submission" date="2023-05" db="EMBL/GenBank/DDBJ databases">
        <authorList>
            <person name="Fouks B."/>
        </authorList>
    </citation>
    <scope>NUCLEOTIDE SEQUENCE</scope>
    <source>
        <strain evidence="5">Stay&amp;Tobe</strain>
        <tissue evidence="5">Testes</tissue>
    </source>
</reference>
<dbReference type="PANTHER" id="PTHR11008">
    <property type="entry name" value="PROTEIN TAKEOUT-LIKE PROTEIN"/>
    <property type="match status" value="1"/>
</dbReference>
<reference evidence="5" key="1">
    <citation type="journal article" date="2023" name="IScience">
        <title>Live-bearing cockroach genome reveals convergent evolutionary mechanisms linked to viviparity in insects and beyond.</title>
        <authorList>
            <person name="Fouks B."/>
            <person name="Harrison M.C."/>
            <person name="Mikhailova A.A."/>
            <person name="Marchal E."/>
            <person name="English S."/>
            <person name="Carruthers M."/>
            <person name="Jennings E.C."/>
            <person name="Chiamaka E.L."/>
            <person name="Frigard R.A."/>
            <person name="Pippel M."/>
            <person name="Attardo G.M."/>
            <person name="Benoit J.B."/>
            <person name="Bornberg-Bauer E."/>
            <person name="Tobe S.S."/>
        </authorList>
    </citation>
    <scope>NUCLEOTIDE SEQUENCE</scope>
    <source>
        <strain evidence="5">Stay&amp;Tobe</strain>
    </source>
</reference>
<protein>
    <submittedName>
        <fullName evidence="5">Uncharacterized protein</fullName>
    </submittedName>
</protein>
<dbReference type="GO" id="GO:0007623">
    <property type="term" value="P:circadian rhythm"/>
    <property type="evidence" value="ECO:0007669"/>
    <property type="project" value="UniProtKB-ARBA"/>
</dbReference>
<keyword evidence="2" id="KW-0090">Biological rhythms</keyword>
<dbReference type="InterPro" id="IPR038606">
    <property type="entry name" value="To_sf"/>
</dbReference>
<evidence type="ECO:0000256" key="4">
    <source>
        <dbReference type="SAM" id="SignalP"/>
    </source>
</evidence>
<dbReference type="Gene3D" id="3.15.10.30">
    <property type="entry name" value="Haemolymph juvenile hormone binding protein"/>
    <property type="match status" value="1"/>
</dbReference>
<comment type="caution">
    <text evidence="5">The sequence shown here is derived from an EMBL/GenBank/DDBJ whole genome shotgun (WGS) entry which is preliminary data.</text>
</comment>
<dbReference type="InterPro" id="IPR010562">
    <property type="entry name" value="Haemolymph_juvenile_hormone-bd"/>
</dbReference>
<evidence type="ECO:0000256" key="2">
    <source>
        <dbReference type="ARBA" id="ARBA00023108"/>
    </source>
</evidence>
<dbReference type="SMART" id="SM00700">
    <property type="entry name" value="JHBP"/>
    <property type="match status" value="1"/>
</dbReference>
<organism evidence="5 6">
    <name type="scientific">Diploptera punctata</name>
    <name type="common">Pacific beetle cockroach</name>
    <dbReference type="NCBI Taxonomy" id="6984"/>
    <lineage>
        <taxon>Eukaryota</taxon>
        <taxon>Metazoa</taxon>
        <taxon>Ecdysozoa</taxon>
        <taxon>Arthropoda</taxon>
        <taxon>Hexapoda</taxon>
        <taxon>Insecta</taxon>
        <taxon>Pterygota</taxon>
        <taxon>Neoptera</taxon>
        <taxon>Polyneoptera</taxon>
        <taxon>Dictyoptera</taxon>
        <taxon>Blattodea</taxon>
        <taxon>Blaberoidea</taxon>
        <taxon>Blaberidae</taxon>
        <taxon>Diplopterinae</taxon>
        <taxon>Diploptera</taxon>
    </lineage>
</organism>
<feature type="signal peptide" evidence="4">
    <location>
        <begin position="1"/>
        <end position="19"/>
    </location>
</feature>
<evidence type="ECO:0000313" key="5">
    <source>
        <dbReference type="EMBL" id="KAJ9577446.1"/>
    </source>
</evidence>
<dbReference type="EMBL" id="JASPKZ010009357">
    <property type="protein sequence ID" value="KAJ9577446.1"/>
    <property type="molecule type" value="Genomic_DNA"/>
</dbReference>
<dbReference type="Pfam" id="PF06585">
    <property type="entry name" value="JHBP"/>
    <property type="match status" value="1"/>
</dbReference>
<gene>
    <name evidence="5" type="ORF">L9F63_005947</name>
</gene>
<dbReference type="PANTHER" id="PTHR11008:SF32">
    <property type="entry name" value="CIRCADIAN CLOCK-CONTROLLED PROTEIN DAYWAKE-RELATED"/>
    <property type="match status" value="1"/>
</dbReference>
<evidence type="ECO:0000256" key="3">
    <source>
        <dbReference type="ARBA" id="ARBA00060902"/>
    </source>
</evidence>